<comment type="similarity">
    <text evidence="2">Belongs to the class-III pyridine nucleotide-disulfide oxidoreductase family.</text>
</comment>
<dbReference type="PRINTS" id="PR00368">
    <property type="entry name" value="FADPNR"/>
</dbReference>
<evidence type="ECO:0000313" key="10">
    <source>
        <dbReference type="Proteomes" id="UP000187608"/>
    </source>
</evidence>
<dbReference type="InterPro" id="IPR036188">
    <property type="entry name" value="FAD/NAD-bd_sf"/>
</dbReference>
<dbReference type="STRING" id="570947.SAMN05421687_10954"/>
<evidence type="ECO:0000259" key="7">
    <source>
        <dbReference type="Pfam" id="PF02852"/>
    </source>
</evidence>
<dbReference type="InterPro" id="IPR050260">
    <property type="entry name" value="FAD-bd_OxRdtase"/>
</dbReference>
<dbReference type="PANTHER" id="PTHR43429">
    <property type="entry name" value="PYRIDINE NUCLEOTIDE-DISULFIDE OXIDOREDUCTASE DOMAIN-CONTAINING"/>
    <property type="match status" value="1"/>
</dbReference>
<dbReference type="PRINTS" id="PR00411">
    <property type="entry name" value="PNDRDTASEI"/>
</dbReference>
<dbReference type="AlphaFoldDB" id="A0A1N7K6H7"/>
<evidence type="ECO:0000259" key="8">
    <source>
        <dbReference type="Pfam" id="PF07992"/>
    </source>
</evidence>
<keyword evidence="4" id="KW-0274">FAD</keyword>
<sequence>MKLVVVGGDAAGMSAAMQVVRNTDNPEIVVLEKGEIYSYGQCGLPYVIGGGVSSTDDLIARDVETFREKYGIDARVNHEVNAVDSDLKVVYGVDGDGMNFEEKYDELVIASGASPVIPPWEGVDLAGVHVVKTIPDIEKIMEDVTAEVNKVTIIGSGYIGLEVAENFKQIGKDVRIISRSDYPGSMVDADMGALIGQEAEKHGVEITLNESVAHLEGEERIQKVVTDKNEYRTDLLIVATGVAPNTNFLTSTGMHTTKSGAIEINRFMETNVPHIYAAGDCAVQFHRIKERNDFIPLGTHANKQGRILGQVLSGQRRAFKGIVGTSILKFFDLTIGKTGLSEKEAKEENIPFETVSMQATHAAGYYSDEAPMSLKLFYQPDTKRLLGVQIIGPDGVDKRIDVMATALYNEMTTEDLLDLDLAYAPPYNSVWDPLQQAARRAK</sequence>
<dbReference type="Gene3D" id="3.50.50.60">
    <property type="entry name" value="FAD/NAD(P)-binding domain"/>
    <property type="match status" value="2"/>
</dbReference>
<reference evidence="10" key="1">
    <citation type="submission" date="2017-01" db="EMBL/GenBank/DDBJ databases">
        <authorList>
            <person name="Varghese N."/>
            <person name="Submissions S."/>
        </authorList>
    </citation>
    <scope>NUCLEOTIDE SEQUENCE [LARGE SCALE GENOMIC DNA]</scope>
    <source>
        <strain evidence="10">DSM 23127</strain>
    </source>
</reference>
<dbReference type="InterPro" id="IPR023753">
    <property type="entry name" value="FAD/NAD-binding_dom"/>
</dbReference>
<feature type="domain" description="Pyridine nucleotide-disulphide oxidoreductase dimerisation" evidence="7">
    <location>
        <begin position="328"/>
        <end position="430"/>
    </location>
</feature>
<keyword evidence="3" id="KW-0285">Flavoprotein</keyword>
<feature type="domain" description="FAD/NAD(P)-binding" evidence="8">
    <location>
        <begin position="1"/>
        <end position="289"/>
    </location>
</feature>
<keyword evidence="10" id="KW-1185">Reference proteome</keyword>
<protein>
    <submittedName>
        <fullName evidence="9">NADPH-dependent 2,4-dienoyl-CoA reductase, sulfur reductase</fullName>
    </submittedName>
</protein>
<evidence type="ECO:0000256" key="2">
    <source>
        <dbReference type="ARBA" id="ARBA00009130"/>
    </source>
</evidence>
<evidence type="ECO:0000256" key="4">
    <source>
        <dbReference type="ARBA" id="ARBA00022827"/>
    </source>
</evidence>
<evidence type="ECO:0000256" key="3">
    <source>
        <dbReference type="ARBA" id="ARBA00022630"/>
    </source>
</evidence>
<dbReference type="PANTHER" id="PTHR43429:SF1">
    <property type="entry name" value="NAD(P)H SULFUR OXIDOREDUCTASE (COA-DEPENDENT)"/>
    <property type="match status" value="1"/>
</dbReference>
<name>A0A1N7K6H7_9BACI</name>
<dbReference type="GO" id="GO:0016491">
    <property type="term" value="F:oxidoreductase activity"/>
    <property type="evidence" value="ECO:0007669"/>
    <property type="project" value="UniProtKB-KW"/>
</dbReference>
<keyword evidence="5" id="KW-0560">Oxidoreductase</keyword>
<accession>A0A1N7K6H7</accession>
<dbReference type="InterPro" id="IPR004099">
    <property type="entry name" value="Pyr_nucl-diS_OxRdtase_dimer"/>
</dbReference>
<dbReference type="Pfam" id="PF07992">
    <property type="entry name" value="Pyr_redox_2"/>
    <property type="match status" value="1"/>
</dbReference>
<evidence type="ECO:0000256" key="5">
    <source>
        <dbReference type="ARBA" id="ARBA00023002"/>
    </source>
</evidence>
<proteinExistence type="inferred from homology"/>
<gene>
    <name evidence="9" type="ORF">SAMN05421687_10954</name>
</gene>
<comment type="cofactor">
    <cofactor evidence="1">
        <name>FAD</name>
        <dbReference type="ChEBI" id="CHEBI:57692"/>
    </cofactor>
</comment>
<dbReference type="Pfam" id="PF02852">
    <property type="entry name" value="Pyr_redox_dim"/>
    <property type="match status" value="1"/>
</dbReference>
<dbReference type="OrthoDB" id="9802028at2"/>
<dbReference type="SUPFAM" id="SSF51905">
    <property type="entry name" value="FAD/NAD(P)-binding domain"/>
    <property type="match status" value="1"/>
</dbReference>
<dbReference type="RefSeq" id="WP_143525712.1">
    <property type="nucleotide sequence ID" value="NZ_FTOC01000009.1"/>
</dbReference>
<evidence type="ECO:0000313" key="9">
    <source>
        <dbReference type="EMBL" id="SIS57201.1"/>
    </source>
</evidence>
<dbReference type="EMBL" id="FTOC01000009">
    <property type="protein sequence ID" value="SIS57201.1"/>
    <property type="molecule type" value="Genomic_DNA"/>
</dbReference>
<dbReference type="InterPro" id="IPR016156">
    <property type="entry name" value="FAD/NAD-linked_Rdtase_dimer_sf"/>
</dbReference>
<evidence type="ECO:0000256" key="1">
    <source>
        <dbReference type="ARBA" id="ARBA00001974"/>
    </source>
</evidence>
<keyword evidence="6" id="KW-0676">Redox-active center</keyword>
<dbReference type="Proteomes" id="UP000187608">
    <property type="component" value="Unassembled WGS sequence"/>
</dbReference>
<evidence type="ECO:0000256" key="6">
    <source>
        <dbReference type="ARBA" id="ARBA00023284"/>
    </source>
</evidence>
<dbReference type="SUPFAM" id="SSF55424">
    <property type="entry name" value="FAD/NAD-linked reductases, dimerisation (C-terminal) domain"/>
    <property type="match status" value="1"/>
</dbReference>
<organism evidence="9 10">
    <name type="scientific">Salimicrobium flavidum</name>
    <dbReference type="NCBI Taxonomy" id="570947"/>
    <lineage>
        <taxon>Bacteria</taxon>
        <taxon>Bacillati</taxon>
        <taxon>Bacillota</taxon>
        <taxon>Bacilli</taxon>
        <taxon>Bacillales</taxon>
        <taxon>Bacillaceae</taxon>
        <taxon>Salimicrobium</taxon>
    </lineage>
</organism>